<evidence type="ECO:0000256" key="5">
    <source>
        <dbReference type="ARBA" id="ARBA00022759"/>
    </source>
</evidence>
<feature type="binding site" evidence="8">
    <location>
        <position position="68"/>
    </location>
    <ligand>
        <name>Zn(2+)</name>
        <dbReference type="ChEBI" id="CHEBI:29105"/>
        <label>2</label>
        <note>catalytic</note>
    </ligand>
</feature>
<dbReference type="PANTHER" id="PTHR46018:SF2">
    <property type="entry name" value="ZINC PHOSPHODIESTERASE ELAC PROTEIN 1"/>
    <property type="match status" value="1"/>
</dbReference>
<dbReference type="EMBL" id="CP060139">
    <property type="protein sequence ID" value="QNR23795.1"/>
    <property type="molecule type" value="Genomic_DNA"/>
</dbReference>
<keyword evidence="5 8" id="KW-0255">Endonuclease</keyword>
<evidence type="ECO:0000313" key="10">
    <source>
        <dbReference type="Proteomes" id="UP000516305"/>
    </source>
</evidence>
<dbReference type="GO" id="GO:0008270">
    <property type="term" value="F:zinc ion binding"/>
    <property type="evidence" value="ECO:0007669"/>
    <property type="project" value="UniProtKB-UniRule"/>
</dbReference>
<feature type="binding site" evidence="8">
    <location>
        <position position="143"/>
    </location>
    <ligand>
        <name>Zn(2+)</name>
        <dbReference type="ChEBI" id="CHEBI:29105"/>
        <label>1</label>
        <note>catalytic</note>
    </ligand>
</feature>
<dbReference type="CDD" id="cd07717">
    <property type="entry name" value="RNaseZ_ZiPD-like_MBL-fold"/>
    <property type="match status" value="1"/>
</dbReference>
<dbReference type="GO" id="GO:0042781">
    <property type="term" value="F:3'-tRNA processing endoribonuclease activity"/>
    <property type="evidence" value="ECO:0007669"/>
    <property type="project" value="UniProtKB-UniRule"/>
</dbReference>
<reference evidence="9 10" key="1">
    <citation type="submission" date="2020-08" db="EMBL/GenBank/DDBJ databases">
        <title>Croceimicrobium hydrocarbonivorans gen. nov., sp. nov., a novel marine bacterium isolated from a bacterial consortium that degrades polyethylene terephthalate.</title>
        <authorList>
            <person name="Liu R."/>
        </authorList>
    </citation>
    <scope>NUCLEOTIDE SEQUENCE [LARGE SCALE GENOMIC DNA]</scope>
    <source>
        <strain evidence="9 10">A20-9</strain>
    </source>
</reference>
<keyword evidence="7 8" id="KW-0862">Zinc</keyword>
<dbReference type="KEGG" id="chyd:H4K34_15670"/>
<comment type="function">
    <text evidence="8">Zinc phosphodiesterase, which displays some tRNA 3'-processing endonuclease activity. Probably involved in tRNA maturation, by removing a 3'-trailer from precursor tRNA.</text>
</comment>
<evidence type="ECO:0000256" key="8">
    <source>
        <dbReference type="HAMAP-Rule" id="MF_01818"/>
    </source>
</evidence>
<proteinExistence type="inferred from homology"/>
<evidence type="ECO:0000313" key="9">
    <source>
        <dbReference type="EMBL" id="QNR23795.1"/>
    </source>
</evidence>
<feature type="active site" description="Proton acceptor" evidence="8">
    <location>
        <position position="67"/>
    </location>
</feature>
<feature type="binding site" evidence="8">
    <location>
        <position position="65"/>
    </location>
    <ligand>
        <name>Zn(2+)</name>
        <dbReference type="ChEBI" id="CHEBI:29105"/>
        <label>1</label>
        <note>catalytic</note>
    </ligand>
</feature>
<feature type="binding site" evidence="8">
    <location>
        <position position="213"/>
    </location>
    <ligand>
        <name>Zn(2+)</name>
        <dbReference type="ChEBI" id="CHEBI:29105"/>
        <label>1</label>
        <note>catalytic</note>
    </ligand>
</feature>
<dbReference type="Proteomes" id="UP000516305">
    <property type="component" value="Chromosome"/>
</dbReference>
<dbReference type="AlphaFoldDB" id="A0A7H0VDJ7"/>
<comment type="catalytic activity">
    <reaction evidence="8">
        <text>Endonucleolytic cleavage of RNA, removing extra 3' nucleotides from tRNA precursor, generating 3' termini of tRNAs. A 3'-hydroxy group is left at the tRNA terminus and a 5'-phosphoryl group is left at the trailer molecule.</text>
        <dbReference type="EC" id="3.1.26.11"/>
    </reaction>
</comment>
<organism evidence="9 10">
    <name type="scientific">Croceimicrobium hydrocarbonivorans</name>
    <dbReference type="NCBI Taxonomy" id="2761580"/>
    <lineage>
        <taxon>Bacteria</taxon>
        <taxon>Pseudomonadati</taxon>
        <taxon>Bacteroidota</taxon>
        <taxon>Flavobacteriia</taxon>
        <taxon>Flavobacteriales</taxon>
        <taxon>Owenweeksiaceae</taxon>
        <taxon>Croceimicrobium</taxon>
    </lineage>
</organism>
<feature type="binding site" evidence="8">
    <location>
        <position position="271"/>
    </location>
    <ligand>
        <name>Zn(2+)</name>
        <dbReference type="ChEBI" id="CHEBI:29105"/>
        <label>2</label>
        <note>catalytic</note>
    </ligand>
</feature>
<sequence length="321" mass="36597">MEHLSLSILGASSAIPLSNRSPTAQFLGIGNEFFLIDCGEGTQVKLRQHRIGFGRIKHILISHLHGDHFYGLIPLLTTMQLLDRHAALHIYGPKKLEELVRHQLDLTESKIIYPLLFHTLDPDRKTCIFENKHLEVHSFPLRHGITCFGFLFQEKPLPRKMLKEELEKYDIPVAEIRRIKAGSDWIDANGNRIPNEELTEASAAPMSYAYCTDTLPVKHLHRYFKGVDLLYHEATFLSSEKDRALQTNHSTAAQAAEIAEICKAEQLLIGHFSVRYKDFHGLLAEAQSVFPKTLIAGEGLHFSLDRKSRELKIERENSYRA</sequence>
<dbReference type="RefSeq" id="WP_210758330.1">
    <property type="nucleotide sequence ID" value="NZ_CP060139.1"/>
</dbReference>
<dbReference type="Gene3D" id="3.60.15.10">
    <property type="entry name" value="Ribonuclease Z/Hydroxyacylglutathione hydrolase-like"/>
    <property type="match status" value="1"/>
</dbReference>
<gene>
    <name evidence="8" type="primary">rnz</name>
    <name evidence="9" type="ORF">H4K34_15670</name>
</gene>
<dbReference type="InterPro" id="IPR013471">
    <property type="entry name" value="RNase_Z/BN"/>
</dbReference>
<dbReference type="InterPro" id="IPR036866">
    <property type="entry name" value="RibonucZ/Hydroxyglut_hydro"/>
</dbReference>
<keyword evidence="10" id="KW-1185">Reference proteome</keyword>
<protein>
    <recommendedName>
        <fullName evidence="8">Ribonuclease Z</fullName>
        <shortName evidence="8">RNase Z</shortName>
        <ecNumber evidence="8">3.1.26.11</ecNumber>
    </recommendedName>
    <alternativeName>
        <fullName evidence="8">tRNA 3 endonuclease</fullName>
    </alternativeName>
    <alternativeName>
        <fullName evidence="8">tRNase Z</fullName>
    </alternativeName>
</protein>
<dbReference type="Pfam" id="PF23023">
    <property type="entry name" value="Anti-Pycsar_Apyc1"/>
    <property type="match status" value="1"/>
</dbReference>
<evidence type="ECO:0000256" key="1">
    <source>
        <dbReference type="ARBA" id="ARBA00011738"/>
    </source>
</evidence>
<comment type="similarity">
    <text evidence="8">Belongs to the RNase Z family.</text>
</comment>
<keyword evidence="4 8" id="KW-0479">Metal-binding</keyword>
<evidence type="ECO:0000256" key="2">
    <source>
        <dbReference type="ARBA" id="ARBA00022694"/>
    </source>
</evidence>
<dbReference type="EC" id="3.1.26.11" evidence="8"/>
<dbReference type="HAMAP" id="MF_01818">
    <property type="entry name" value="RNase_Z_BN"/>
    <property type="match status" value="1"/>
</dbReference>
<evidence type="ECO:0000256" key="3">
    <source>
        <dbReference type="ARBA" id="ARBA00022722"/>
    </source>
</evidence>
<feature type="binding site" evidence="8">
    <location>
        <position position="67"/>
    </location>
    <ligand>
        <name>Zn(2+)</name>
        <dbReference type="ChEBI" id="CHEBI:29105"/>
        <label>2</label>
        <note>catalytic</note>
    </ligand>
</feature>
<dbReference type="NCBIfam" id="NF000801">
    <property type="entry name" value="PRK00055.1-3"/>
    <property type="match status" value="1"/>
</dbReference>
<dbReference type="PANTHER" id="PTHR46018">
    <property type="entry name" value="ZINC PHOSPHODIESTERASE ELAC PROTEIN 1"/>
    <property type="match status" value="1"/>
</dbReference>
<keyword evidence="6 8" id="KW-0378">Hydrolase</keyword>
<feature type="binding site" evidence="8">
    <location>
        <position position="63"/>
    </location>
    <ligand>
        <name>Zn(2+)</name>
        <dbReference type="ChEBI" id="CHEBI:29105"/>
        <label>1</label>
        <note>catalytic</note>
    </ligand>
</feature>
<keyword evidence="3 8" id="KW-0540">Nuclease</keyword>
<feature type="binding site" evidence="8">
    <location>
        <position position="213"/>
    </location>
    <ligand>
        <name>Zn(2+)</name>
        <dbReference type="ChEBI" id="CHEBI:29105"/>
        <label>2</label>
        <note>catalytic</note>
    </ligand>
</feature>
<name>A0A7H0VDJ7_9FLAO</name>
<comment type="cofactor">
    <cofactor evidence="8">
        <name>Zn(2+)</name>
        <dbReference type="ChEBI" id="CHEBI:29105"/>
    </cofactor>
    <text evidence="8">Binds 2 Zn(2+) ions.</text>
</comment>
<evidence type="ECO:0000256" key="6">
    <source>
        <dbReference type="ARBA" id="ARBA00022801"/>
    </source>
</evidence>
<comment type="subunit">
    <text evidence="1 8">Homodimer.</text>
</comment>
<evidence type="ECO:0000256" key="7">
    <source>
        <dbReference type="ARBA" id="ARBA00022833"/>
    </source>
</evidence>
<dbReference type="SUPFAM" id="SSF56281">
    <property type="entry name" value="Metallo-hydrolase/oxidoreductase"/>
    <property type="match status" value="1"/>
</dbReference>
<accession>A0A7H0VDJ7</accession>
<evidence type="ECO:0000256" key="4">
    <source>
        <dbReference type="ARBA" id="ARBA00022723"/>
    </source>
</evidence>
<keyword evidence="2 8" id="KW-0819">tRNA processing</keyword>